<dbReference type="EMBL" id="JALLPJ020000733">
    <property type="protein sequence ID" value="KAL3784271.1"/>
    <property type="molecule type" value="Genomic_DNA"/>
</dbReference>
<keyword evidence="6" id="KW-0274">FAD</keyword>
<dbReference type="SUPFAM" id="SSF51905">
    <property type="entry name" value="FAD/NAD(P)-binding domain"/>
    <property type="match status" value="1"/>
</dbReference>
<proteinExistence type="predicted"/>
<keyword evidence="12" id="KW-1185">Reference proteome</keyword>
<evidence type="ECO:0000256" key="7">
    <source>
        <dbReference type="ARBA" id="ARBA00023002"/>
    </source>
</evidence>
<evidence type="ECO:0000256" key="4">
    <source>
        <dbReference type="ARBA" id="ARBA00022719"/>
    </source>
</evidence>
<evidence type="ECO:0000256" key="1">
    <source>
        <dbReference type="ARBA" id="ARBA00001974"/>
    </source>
</evidence>
<dbReference type="GO" id="GO:0016491">
    <property type="term" value="F:oxidoreductase activity"/>
    <property type="evidence" value="ECO:0007669"/>
    <property type="project" value="UniProtKB-KW"/>
</dbReference>
<dbReference type="PANTHER" id="PTHR42913:SF6">
    <property type="entry name" value="SULFIDE-QUINONE REDUCTASE"/>
    <property type="match status" value="1"/>
</dbReference>
<evidence type="ECO:0000256" key="8">
    <source>
        <dbReference type="ARBA" id="ARBA00023136"/>
    </source>
</evidence>
<evidence type="ECO:0000256" key="3">
    <source>
        <dbReference type="ARBA" id="ARBA00022630"/>
    </source>
</evidence>
<dbReference type="AlphaFoldDB" id="A0ABD3P8X4"/>
<dbReference type="GO" id="GO:0016020">
    <property type="term" value="C:membrane"/>
    <property type="evidence" value="ECO:0007669"/>
    <property type="project" value="UniProtKB-SubCell"/>
</dbReference>
<evidence type="ECO:0000256" key="5">
    <source>
        <dbReference type="ARBA" id="ARBA00022741"/>
    </source>
</evidence>
<evidence type="ECO:0000259" key="10">
    <source>
        <dbReference type="Pfam" id="PF07992"/>
    </source>
</evidence>
<keyword evidence="7" id="KW-0560">Oxidoreductase</keyword>
<name>A0ABD3P8X4_9STRA</name>
<keyword evidence="8" id="KW-0472">Membrane</keyword>
<evidence type="ECO:0000256" key="2">
    <source>
        <dbReference type="ARBA" id="ARBA00004170"/>
    </source>
</evidence>
<dbReference type="InterPro" id="IPR051169">
    <property type="entry name" value="NADH-Q_oxidoreductase"/>
</dbReference>
<keyword evidence="4" id="KW-0874">Quinone</keyword>
<keyword evidence="3" id="KW-0285">Flavoprotein</keyword>
<sequence length="515" mass="56584">MTKLVLLHHLIPLTVLVLVVATHRSAFSFSVHSLIPSSSRSRTSSSLCLSSHSPKHLLVVGGGIAGLSSAYDARHLLNPNDRITLLSDRPTFQFTPSNPWVAIGSRSERDISVDLREVLPRHGVDFVPGRAVKLFPQENRVELQSGDALTYDYLMIATGPRLAFEEVPGLDPHITGSSVCTTSHAVDAKEKIDRLVTNPGPIVVGAAEGASCFGPAYEFALLLHSELKKRGGTKLVDACPMTFVTAEPYIGHLGLGGAGESRIILEDLLKERSIDFHTNCRVTSVAKDSISIEVVKEEESNTTTTTTTQHILPSKLTMIIPPFRGHDVWKSTPDLTDKNGLIVVNEYQQSPLYPRIFSAGVCVSIPPVERTLVATGPPKTGYMIESQGTAAIKNIRQMMDYYDSHPEEGQDPLATSPELSSKPLLNGLCITDFGDDGAVFLTLPQYHPRKKDVTLHGRLATLAKVAFEKYFLFKVENGDTDPYYERYMLHLIGVDRVKVAERERKEIEDGRNIVP</sequence>
<feature type="signal peptide" evidence="9">
    <location>
        <begin position="1"/>
        <end position="21"/>
    </location>
</feature>
<dbReference type="Gene3D" id="3.50.50.100">
    <property type="match status" value="1"/>
</dbReference>
<keyword evidence="5" id="KW-0547">Nucleotide-binding</keyword>
<accession>A0ABD3P8X4</accession>
<evidence type="ECO:0000313" key="11">
    <source>
        <dbReference type="EMBL" id="KAL3784271.1"/>
    </source>
</evidence>
<dbReference type="GO" id="GO:0048038">
    <property type="term" value="F:quinone binding"/>
    <property type="evidence" value="ECO:0007669"/>
    <property type="project" value="UniProtKB-KW"/>
</dbReference>
<dbReference type="InterPro" id="IPR023753">
    <property type="entry name" value="FAD/NAD-binding_dom"/>
</dbReference>
<feature type="domain" description="FAD/NAD(P)-binding" evidence="10">
    <location>
        <begin position="56"/>
        <end position="364"/>
    </location>
</feature>
<comment type="caution">
    <text evidence="11">The sequence shown here is derived from an EMBL/GenBank/DDBJ whole genome shotgun (WGS) entry which is preliminary data.</text>
</comment>
<feature type="chain" id="PRO_5044889797" description="FAD/NAD(P)-binding domain-containing protein" evidence="9">
    <location>
        <begin position="22"/>
        <end position="515"/>
    </location>
</feature>
<evidence type="ECO:0000313" key="12">
    <source>
        <dbReference type="Proteomes" id="UP001530400"/>
    </source>
</evidence>
<evidence type="ECO:0000256" key="6">
    <source>
        <dbReference type="ARBA" id="ARBA00022827"/>
    </source>
</evidence>
<dbReference type="FunFam" id="3.50.50.100:FF:000017">
    <property type="entry name" value="Sulfide-quinone reductase"/>
    <property type="match status" value="1"/>
</dbReference>
<reference evidence="11 12" key="1">
    <citation type="submission" date="2024-10" db="EMBL/GenBank/DDBJ databases">
        <title>Updated reference genomes for cyclostephanoid diatoms.</title>
        <authorList>
            <person name="Roberts W.R."/>
            <person name="Alverson A.J."/>
        </authorList>
    </citation>
    <scope>NUCLEOTIDE SEQUENCE [LARGE SCALE GENOMIC DNA]</scope>
    <source>
        <strain evidence="11 12">AJA010-31</strain>
    </source>
</reference>
<comment type="cofactor">
    <cofactor evidence="1">
        <name>FAD</name>
        <dbReference type="ChEBI" id="CHEBI:57692"/>
    </cofactor>
</comment>
<protein>
    <recommendedName>
        <fullName evidence="10">FAD/NAD(P)-binding domain-containing protein</fullName>
    </recommendedName>
</protein>
<keyword evidence="9" id="KW-0732">Signal</keyword>
<dbReference type="GO" id="GO:0000166">
    <property type="term" value="F:nucleotide binding"/>
    <property type="evidence" value="ECO:0007669"/>
    <property type="project" value="UniProtKB-KW"/>
</dbReference>
<evidence type="ECO:0000256" key="9">
    <source>
        <dbReference type="SAM" id="SignalP"/>
    </source>
</evidence>
<gene>
    <name evidence="11" type="ORF">ACHAWO_001227</name>
</gene>
<dbReference type="PANTHER" id="PTHR42913">
    <property type="entry name" value="APOPTOSIS-INDUCING FACTOR 1"/>
    <property type="match status" value="1"/>
</dbReference>
<comment type="subcellular location">
    <subcellularLocation>
        <location evidence="2">Membrane</location>
        <topology evidence="2">Peripheral membrane protein</topology>
    </subcellularLocation>
</comment>
<organism evidence="11 12">
    <name type="scientific">Cyclotella atomus</name>
    <dbReference type="NCBI Taxonomy" id="382360"/>
    <lineage>
        <taxon>Eukaryota</taxon>
        <taxon>Sar</taxon>
        <taxon>Stramenopiles</taxon>
        <taxon>Ochrophyta</taxon>
        <taxon>Bacillariophyta</taxon>
        <taxon>Coscinodiscophyceae</taxon>
        <taxon>Thalassiosirophycidae</taxon>
        <taxon>Stephanodiscales</taxon>
        <taxon>Stephanodiscaceae</taxon>
        <taxon>Cyclotella</taxon>
    </lineage>
</organism>
<dbReference type="Pfam" id="PF07992">
    <property type="entry name" value="Pyr_redox_2"/>
    <property type="match status" value="1"/>
</dbReference>
<dbReference type="InterPro" id="IPR036188">
    <property type="entry name" value="FAD/NAD-bd_sf"/>
</dbReference>
<dbReference type="Proteomes" id="UP001530400">
    <property type="component" value="Unassembled WGS sequence"/>
</dbReference>